<dbReference type="EMBL" id="FODY01000004">
    <property type="protein sequence ID" value="SEO72463.1"/>
    <property type="molecule type" value="Genomic_DNA"/>
</dbReference>
<dbReference type="PANTHER" id="PTHR30250:SF11">
    <property type="entry name" value="O-ANTIGEN TRANSPORTER-RELATED"/>
    <property type="match status" value="1"/>
</dbReference>
<evidence type="ECO:0000256" key="3">
    <source>
        <dbReference type="ARBA" id="ARBA00022692"/>
    </source>
</evidence>
<keyword evidence="3 6" id="KW-0812">Transmembrane</keyword>
<evidence type="ECO:0000256" key="5">
    <source>
        <dbReference type="ARBA" id="ARBA00023136"/>
    </source>
</evidence>
<organism evidence="7 8">
    <name type="scientific">Propionispora vibrioides</name>
    <dbReference type="NCBI Taxonomy" id="112903"/>
    <lineage>
        <taxon>Bacteria</taxon>
        <taxon>Bacillati</taxon>
        <taxon>Bacillota</taxon>
        <taxon>Negativicutes</taxon>
        <taxon>Selenomonadales</taxon>
        <taxon>Sporomusaceae</taxon>
        <taxon>Propionispora</taxon>
    </lineage>
</organism>
<comment type="subcellular location">
    <subcellularLocation>
        <location evidence="1">Cell membrane</location>
        <topology evidence="1">Multi-pass membrane protein</topology>
    </subcellularLocation>
</comment>
<dbReference type="Pfam" id="PF01943">
    <property type="entry name" value="Polysacc_synt"/>
    <property type="match status" value="1"/>
</dbReference>
<dbReference type="InterPro" id="IPR050833">
    <property type="entry name" value="Poly_Biosynth_Transport"/>
</dbReference>
<dbReference type="PANTHER" id="PTHR30250">
    <property type="entry name" value="PST FAMILY PREDICTED COLANIC ACID TRANSPORTER"/>
    <property type="match status" value="1"/>
</dbReference>
<name>A0A1H8S2R2_9FIRM</name>
<dbReference type="Proteomes" id="UP000198847">
    <property type="component" value="Unassembled WGS sequence"/>
</dbReference>
<dbReference type="STRING" id="112903.SAMN04490178_104158"/>
<evidence type="ECO:0000256" key="1">
    <source>
        <dbReference type="ARBA" id="ARBA00004651"/>
    </source>
</evidence>
<evidence type="ECO:0000313" key="8">
    <source>
        <dbReference type="Proteomes" id="UP000198847"/>
    </source>
</evidence>
<keyword evidence="5 6" id="KW-0472">Membrane</keyword>
<evidence type="ECO:0000256" key="4">
    <source>
        <dbReference type="ARBA" id="ARBA00022989"/>
    </source>
</evidence>
<keyword evidence="2" id="KW-1003">Cell membrane</keyword>
<evidence type="ECO:0000313" key="7">
    <source>
        <dbReference type="EMBL" id="SEO72463.1"/>
    </source>
</evidence>
<evidence type="ECO:0000256" key="2">
    <source>
        <dbReference type="ARBA" id="ARBA00022475"/>
    </source>
</evidence>
<dbReference type="AlphaFoldDB" id="A0A1H8S2R2"/>
<proteinExistence type="predicted"/>
<feature type="transmembrane region" description="Helical" evidence="6">
    <location>
        <begin position="12"/>
        <end position="33"/>
    </location>
</feature>
<dbReference type="InterPro" id="IPR002797">
    <property type="entry name" value="Polysacc_synth"/>
</dbReference>
<feature type="transmembrane region" description="Helical" evidence="6">
    <location>
        <begin position="117"/>
        <end position="141"/>
    </location>
</feature>
<feature type="transmembrane region" description="Helical" evidence="6">
    <location>
        <begin position="147"/>
        <end position="167"/>
    </location>
</feature>
<gene>
    <name evidence="7" type="ORF">SAMN04490178_104158</name>
</gene>
<feature type="transmembrane region" description="Helical" evidence="6">
    <location>
        <begin position="53"/>
        <end position="78"/>
    </location>
</feature>
<accession>A0A1H8S2R2</accession>
<keyword evidence="4 6" id="KW-1133">Transmembrane helix</keyword>
<feature type="transmembrane region" description="Helical" evidence="6">
    <location>
        <begin position="90"/>
        <end position="110"/>
    </location>
</feature>
<keyword evidence="8" id="KW-1185">Reference proteome</keyword>
<reference evidence="7 8" key="1">
    <citation type="submission" date="2016-10" db="EMBL/GenBank/DDBJ databases">
        <authorList>
            <person name="de Groot N.N."/>
        </authorList>
    </citation>
    <scope>NUCLEOTIDE SEQUENCE [LARGE SCALE GENOMIC DNA]</scope>
    <source>
        <strain evidence="7 8">DSM 13305</strain>
    </source>
</reference>
<sequence length="380" mass="42664">MILAKNMGVQAFGLYSFTAAVLSFCAIFFEFGYFASGSKLLAENKEKDREEELIGALMVIAGLISLVYILTIIIISFVIDQVFQDKIGDILRVLSIVSFSFILPFFFELVMKGCNRILTLSVFNVLWRLLFLFAIFVLYFINQLTPLWVSMMFSCTCLAAFLGCVLWKRPKFTNLIINLKRIHQENQCYGKHLYLGRIVDVAAYQIDKMLVSFFAGAKEVGIYSMAFSIANPVNSFSTALASSKFRDFAGSEEISRKVLNFNYYGIIVSVIAAVSGGFIITHFYLGGDFKESFIVLLILVAAVSCQAGYKPYNSWLTSNGHGVLQKKMAYQMTAVSLLSNILLTPIFGKYGAATACFISMLYALYLYKVKYEKLIKRGIQ</sequence>
<evidence type="ECO:0000256" key="6">
    <source>
        <dbReference type="SAM" id="Phobius"/>
    </source>
</evidence>
<dbReference type="GO" id="GO:0005886">
    <property type="term" value="C:plasma membrane"/>
    <property type="evidence" value="ECO:0007669"/>
    <property type="project" value="UniProtKB-SubCell"/>
</dbReference>
<protein>
    <submittedName>
        <fullName evidence="7">Membrane protein involved in the export of O-antigen and teichoic acid</fullName>
    </submittedName>
</protein>
<feature type="transmembrane region" description="Helical" evidence="6">
    <location>
        <begin position="261"/>
        <end position="285"/>
    </location>
</feature>
<feature type="transmembrane region" description="Helical" evidence="6">
    <location>
        <begin position="346"/>
        <end position="367"/>
    </location>
</feature>